<evidence type="ECO:0000256" key="7">
    <source>
        <dbReference type="ARBA" id="ARBA00023163"/>
    </source>
</evidence>
<dbReference type="GO" id="GO:0043565">
    <property type="term" value="F:sequence-specific DNA binding"/>
    <property type="evidence" value="ECO:0007669"/>
    <property type="project" value="InterPro"/>
</dbReference>
<comment type="caution">
    <text evidence="11">The sequence shown here is derived from an EMBL/GenBank/DDBJ whole genome shotgun (WGS) entry which is preliminary data.</text>
</comment>
<keyword evidence="7" id="KW-0804">Transcription</keyword>
<keyword evidence="6" id="KW-0238">DNA-binding</keyword>
<evidence type="ECO:0000256" key="2">
    <source>
        <dbReference type="ARBA" id="ARBA00022723"/>
    </source>
</evidence>
<proteinExistence type="predicted"/>
<evidence type="ECO:0000256" key="3">
    <source>
        <dbReference type="ARBA" id="ARBA00022771"/>
    </source>
</evidence>
<evidence type="ECO:0000256" key="1">
    <source>
        <dbReference type="ARBA" id="ARBA00004123"/>
    </source>
</evidence>
<dbReference type="PROSITE" id="PS00031">
    <property type="entry name" value="NUCLEAR_REC_DBD_1"/>
    <property type="match status" value="1"/>
</dbReference>
<evidence type="ECO:0000256" key="4">
    <source>
        <dbReference type="ARBA" id="ARBA00022833"/>
    </source>
</evidence>
<dbReference type="PRINTS" id="PR00047">
    <property type="entry name" value="STROIDFINGER"/>
</dbReference>
<dbReference type="InterPro" id="IPR013088">
    <property type="entry name" value="Znf_NHR/GATA"/>
</dbReference>
<keyword evidence="5" id="KW-0805">Transcription regulation</keyword>
<organism evidence="11 12">
    <name type="scientific">Euphydryas editha</name>
    <name type="common">Edith's checkerspot</name>
    <dbReference type="NCBI Taxonomy" id="104508"/>
    <lineage>
        <taxon>Eukaryota</taxon>
        <taxon>Metazoa</taxon>
        <taxon>Ecdysozoa</taxon>
        <taxon>Arthropoda</taxon>
        <taxon>Hexapoda</taxon>
        <taxon>Insecta</taxon>
        <taxon>Pterygota</taxon>
        <taxon>Neoptera</taxon>
        <taxon>Endopterygota</taxon>
        <taxon>Lepidoptera</taxon>
        <taxon>Glossata</taxon>
        <taxon>Ditrysia</taxon>
        <taxon>Papilionoidea</taxon>
        <taxon>Nymphalidae</taxon>
        <taxon>Nymphalinae</taxon>
        <taxon>Euphydryas</taxon>
    </lineage>
</organism>
<evidence type="ECO:0000313" key="12">
    <source>
        <dbReference type="Proteomes" id="UP001153954"/>
    </source>
</evidence>
<dbReference type="AlphaFoldDB" id="A0AAU9TFH8"/>
<name>A0AAU9TFH8_EUPED</name>
<dbReference type="Proteomes" id="UP001153954">
    <property type="component" value="Unassembled WGS sequence"/>
</dbReference>
<dbReference type="GO" id="GO:0004879">
    <property type="term" value="F:nuclear receptor activity"/>
    <property type="evidence" value="ECO:0007669"/>
    <property type="project" value="InterPro"/>
</dbReference>
<dbReference type="PANTHER" id="PTHR24086">
    <property type="entry name" value="NUCLEAR RECEPTOR SUBFAMILY 5 GROUP A"/>
    <property type="match status" value="1"/>
</dbReference>
<accession>A0AAU9TFH8</accession>
<evidence type="ECO:0000256" key="5">
    <source>
        <dbReference type="ARBA" id="ARBA00023015"/>
    </source>
</evidence>
<dbReference type="InterPro" id="IPR016355">
    <property type="entry name" value="NR5-like"/>
</dbReference>
<dbReference type="EMBL" id="CAKOGL010000004">
    <property type="protein sequence ID" value="CAH2085738.1"/>
    <property type="molecule type" value="Genomic_DNA"/>
</dbReference>
<evidence type="ECO:0000256" key="8">
    <source>
        <dbReference type="ARBA" id="ARBA00023170"/>
    </source>
</evidence>
<gene>
    <name evidence="11" type="ORF">EEDITHA_LOCUS2185</name>
</gene>
<evidence type="ECO:0000313" key="11">
    <source>
        <dbReference type="EMBL" id="CAH2085738.1"/>
    </source>
</evidence>
<dbReference type="Gene3D" id="2.20.25.240">
    <property type="match status" value="1"/>
</dbReference>
<protein>
    <recommendedName>
        <fullName evidence="10">Nuclear receptor domain-containing protein</fullName>
    </recommendedName>
</protein>
<dbReference type="SMART" id="SM00399">
    <property type="entry name" value="ZnF_C4"/>
    <property type="match status" value="1"/>
</dbReference>
<evidence type="ECO:0000259" key="10">
    <source>
        <dbReference type="PROSITE" id="PS51030"/>
    </source>
</evidence>
<dbReference type="GO" id="GO:0008270">
    <property type="term" value="F:zinc ion binding"/>
    <property type="evidence" value="ECO:0007669"/>
    <property type="project" value="UniProtKB-KW"/>
</dbReference>
<comment type="subcellular location">
    <subcellularLocation>
        <location evidence="1">Nucleus</location>
    </subcellularLocation>
</comment>
<keyword evidence="4" id="KW-0862">Zinc</keyword>
<feature type="domain" description="Nuclear receptor" evidence="10">
    <location>
        <begin position="12"/>
        <end position="95"/>
    </location>
</feature>
<reference evidence="11" key="1">
    <citation type="submission" date="2022-03" db="EMBL/GenBank/DDBJ databases">
        <authorList>
            <person name="Tunstrom K."/>
        </authorList>
    </citation>
    <scope>NUCLEOTIDE SEQUENCE</scope>
</reference>
<keyword evidence="12" id="KW-1185">Reference proteome</keyword>
<keyword evidence="8" id="KW-0675">Receptor</keyword>
<keyword evidence="9" id="KW-0539">Nucleus</keyword>
<dbReference type="SUPFAM" id="SSF57716">
    <property type="entry name" value="Glucocorticoid receptor-like (DNA-binding domain)"/>
    <property type="match status" value="1"/>
</dbReference>
<dbReference type="Pfam" id="PF00105">
    <property type="entry name" value="zf-C4"/>
    <property type="match status" value="1"/>
</dbReference>
<sequence>MVINNKISGVQKSPCPICGDVVSGNHYGIQTCESCKLFFKRTVQMNKQSEYICSRYNSVHEQVCQIDVDTRSYCRLCRFNKCLYVDGLVPRYSWSRQGNAIIILGEYRFKKRSKHINQKQETHWVCNKCDKGCKAKLTTLNDAIIKIYNVHKHDGSRKLK</sequence>
<dbReference type="PROSITE" id="PS51030">
    <property type="entry name" value="NUCLEAR_REC_DBD_2"/>
    <property type="match status" value="1"/>
</dbReference>
<dbReference type="Gene3D" id="3.30.50.10">
    <property type="entry name" value="Erythroid Transcription Factor GATA-1, subunit A"/>
    <property type="match status" value="1"/>
</dbReference>
<dbReference type="InterPro" id="IPR001628">
    <property type="entry name" value="Znf_hrmn_rcpt"/>
</dbReference>
<keyword evidence="2" id="KW-0479">Metal-binding</keyword>
<keyword evidence="3" id="KW-0863">Zinc-finger</keyword>
<evidence type="ECO:0000256" key="6">
    <source>
        <dbReference type="ARBA" id="ARBA00023125"/>
    </source>
</evidence>
<evidence type="ECO:0000256" key="9">
    <source>
        <dbReference type="ARBA" id="ARBA00023242"/>
    </source>
</evidence>
<dbReference type="GO" id="GO:0005634">
    <property type="term" value="C:nucleus"/>
    <property type="evidence" value="ECO:0007669"/>
    <property type="project" value="UniProtKB-SubCell"/>
</dbReference>